<dbReference type="EMBL" id="CM042048">
    <property type="protein sequence ID" value="KAI3757481.1"/>
    <property type="molecule type" value="Genomic_DNA"/>
</dbReference>
<dbReference type="Proteomes" id="UP001055879">
    <property type="component" value="Linkage Group LG02"/>
</dbReference>
<evidence type="ECO:0000313" key="1">
    <source>
        <dbReference type="EMBL" id="KAI3757481.1"/>
    </source>
</evidence>
<name>A0ACB9EGA9_ARCLA</name>
<accession>A0ACB9EGA9</accession>
<sequence>MSVASIVHGFGLECDIRDELVVGDRDGWRWFPAMEMVISDGYGLDMFLMLGIRWCMEEKTKDRRRRCSKLDVRRRVI</sequence>
<keyword evidence="2" id="KW-1185">Reference proteome</keyword>
<evidence type="ECO:0000313" key="2">
    <source>
        <dbReference type="Proteomes" id="UP001055879"/>
    </source>
</evidence>
<reference evidence="1 2" key="2">
    <citation type="journal article" date="2022" name="Mol. Ecol. Resour.">
        <title>The genomes of chicory, endive, great burdock and yacon provide insights into Asteraceae paleo-polyploidization history and plant inulin production.</title>
        <authorList>
            <person name="Fan W."/>
            <person name="Wang S."/>
            <person name="Wang H."/>
            <person name="Wang A."/>
            <person name="Jiang F."/>
            <person name="Liu H."/>
            <person name="Zhao H."/>
            <person name="Xu D."/>
            <person name="Zhang Y."/>
        </authorList>
    </citation>
    <scope>NUCLEOTIDE SEQUENCE [LARGE SCALE GENOMIC DNA]</scope>
    <source>
        <strain evidence="2">cv. Niubang</strain>
    </source>
</reference>
<organism evidence="1 2">
    <name type="scientific">Arctium lappa</name>
    <name type="common">Greater burdock</name>
    <name type="synonym">Lappa major</name>
    <dbReference type="NCBI Taxonomy" id="4217"/>
    <lineage>
        <taxon>Eukaryota</taxon>
        <taxon>Viridiplantae</taxon>
        <taxon>Streptophyta</taxon>
        <taxon>Embryophyta</taxon>
        <taxon>Tracheophyta</taxon>
        <taxon>Spermatophyta</taxon>
        <taxon>Magnoliopsida</taxon>
        <taxon>eudicotyledons</taxon>
        <taxon>Gunneridae</taxon>
        <taxon>Pentapetalae</taxon>
        <taxon>asterids</taxon>
        <taxon>campanulids</taxon>
        <taxon>Asterales</taxon>
        <taxon>Asteraceae</taxon>
        <taxon>Carduoideae</taxon>
        <taxon>Cardueae</taxon>
        <taxon>Arctiinae</taxon>
        <taxon>Arctium</taxon>
    </lineage>
</organism>
<reference evidence="2" key="1">
    <citation type="journal article" date="2022" name="Mol. Ecol. Resour.">
        <title>The genomes of chicory, endive, great burdock and yacon provide insights into Asteraceae palaeo-polyploidization history and plant inulin production.</title>
        <authorList>
            <person name="Fan W."/>
            <person name="Wang S."/>
            <person name="Wang H."/>
            <person name="Wang A."/>
            <person name="Jiang F."/>
            <person name="Liu H."/>
            <person name="Zhao H."/>
            <person name="Xu D."/>
            <person name="Zhang Y."/>
        </authorList>
    </citation>
    <scope>NUCLEOTIDE SEQUENCE [LARGE SCALE GENOMIC DNA]</scope>
    <source>
        <strain evidence="2">cv. Niubang</strain>
    </source>
</reference>
<gene>
    <name evidence="1" type="ORF">L6452_05018</name>
</gene>
<protein>
    <submittedName>
        <fullName evidence="1">Uncharacterized protein</fullName>
    </submittedName>
</protein>
<comment type="caution">
    <text evidence="1">The sequence shown here is derived from an EMBL/GenBank/DDBJ whole genome shotgun (WGS) entry which is preliminary data.</text>
</comment>
<proteinExistence type="predicted"/>